<evidence type="ECO:0000256" key="12">
    <source>
        <dbReference type="ARBA" id="ARBA00032211"/>
    </source>
</evidence>
<name>A0A671U907_SPAAU</name>
<reference evidence="18" key="3">
    <citation type="submission" date="2025-09" db="UniProtKB">
        <authorList>
            <consortium name="Ensembl"/>
        </authorList>
    </citation>
    <scope>IDENTIFICATION</scope>
</reference>
<comment type="subcellular location">
    <subcellularLocation>
        <location evidence="2">Cell junction</location>
    </subcellularLocation>
    <subcellularLocation>
        <location evidence="1">Cytoplasm</location>
        <location evidence="1">Cytoskeleton</location>
    </subcellularLocation>
    <subcellularLocation>
        <location evidence="3">Endosome membrane</location>
    </subcellularLocation>
</comment>
<keyword evidence="8" id="KW-0967">Endosome</keyword>
<keyword evidence="6" id="KW-0343">GTPase activation</keyword>
<dbReference type="PROSITE" id="PS50002">
    <property type="entry name" value="SH3"/>
    <property type="match status" value="1"/>
</dbReference>
<keyword evidence="19" id="KW-1185">Reference proteome</keyword>
<dbReference type="PANTHER" id="PTHR12552">
    <property type="entry name" value="OLIGOPHRENIN 1"/>
    <property type="match status" value="1"/>
</dbReference>
<dbReference type="Gene3D" id="2.30.30.40">
    <property type="entry name" value="SH3 Domains"/>
    <property type="match status" value="1"/>
</dbReference>
<dbReference type="CDD" id="cd01249">
    <property type="entry name" value="BAR-PH_GRAF_family"/>
    <property type="match status" value="1"/>
</dbReference>
<dbReference type="InterPro" id="IPR000198">
    <property type="entry name" value="RhoGAP_dom"/>
</dbReference>
<dbReference type="Pfam" id="PF00620">
    <property type="entry name" value="RhoGAP"/>
    <property type="match status" value="1"/>
</dbReference>
<evidence type="ECO:0000256" key="4">
    <source>
        <dbReference type="ARBA" id="ARBA00020525"/>
    </source>
</evidence>
<evidence type="ECO:0000313" key="18">
    <source>
        <dbReference type="Ensembl" id="ENSSAUP00010010273.1"/>
    </source>
</evidence>
<dbReference type="FunFam" id="1.10.555.10:FF:000006">
    <property type="entry name" value="Rho GTPase activating protein 26"/>
    <property type="match status" value="1"/>
</dbReference>
<keyword evidence="10" id="KW-0472">Membrane</keyword>
<dbReference type="GO" id="GO:0010008">
    <property type="term" value="C:endosome membrane"/>
    <property type="evidence" value="ECO:0007669"/>
    <property type="project" value="UniProtKB-SubCell"/>
</dbReference>
<dbReference type="Pfam" id="PF16746">
    <property type="entry name" value="BAR_3"/>
    <property type="match status" value="1"/>
</dbReference>
<organism evidence="18 19">
    <name type="scientific">Sparus aurata</name>
    <name type="common">Gilthead sea bream</name>
    <dbReference type="NCBI Taxonomy" id="8175"/>
    <lineage>
        <taxon>Eukaryota</taxon>
        <taxon>Metazoa</taxon>
        <taxon>Chordata</taxon>
        <taxon>Craniata</taxon>
        <taxon>Vertebrata</taxon>
        <taxon>Euteleostomi</taxon>
        <taxon>Actinopterygii</taxon>
        <taxon>Neopterygii</taxon>
        <taxon>Teleostei</taxon>
        <taxon>Neoteleostei</taxon>
        <taxon>Acanthomorphata</taxon>
        <taxon>Eupercaria</taxon>
        <taxon>Spariformes</taxon>
        <taxon>Sparidae</taxon>
        <taxon>Sparus</taxon>
    </lineage>
</organism>
<evidence type="ECO:0000259" key="17">
    <source>
        <dbReference type="PROSITE" id="PS50238"/>
    </source>
</evidence>
<dbReference type="GeneTree" id="ENSGT00940000157254"/>
<dbReference type="InterPro" id="IPR035481">
    <property type="entry name" value="GRAF_SH3"/>
</dbReference>
<dbReference type="InterPro" id="IPR011993">
    <property type="entry name" value="PH-like_dom_sf"/>
</dbReference>
<dbReference type="FunFam" id="1.20.1270.60:FF:000001">
    <property type="entry name" value="Rho GTPase-activating protein 26"/>
    <property type="match status" value="1"/>
</dbReference>
<keyword evidence="5 13" id="KW-0728">SH3 domain</keyword>
<evidence type="ECO:0000256" key="10">
    <source>
        <dbReference type="ARBA" id="ARBA00023136"/>
    </source>
</evidence>
<protein>
    <recommendedName>
        <fullName evidence="4">Rho GTPase-activating protein 26</fullName>
    </recommendedName>
    <alternativeName>
        <fullName evidence="12">Rho-type GTPase-activating protein 26</fullName>
    </alternativeName>
</protein>
<evidence type="ECO:0000256" key="13">
    <source>
        <dbReference type="PROSITE-ProRule" id="PRU00192"/>
    </source>
</evidence>
<accession>A0A671U907</accession>
<dbReference type="SUPFAM" id="SSF48350">
    <property type="entry name" value="GTPase activation domain, GAP"/>
    <property type="match status" value="1"/>
</dbReference>
<evidence type="ECO:0000256" key="1">
    <source>
        <dbReference type="ARBA" id="ARBA00004245"/>
    </source>
</evidence>
<keyword evidence="7" id="KW-0963">Cytoplasm</keyword>
<evidence type="ECO:0000259" key="16">
    <source>
        <dbReference type="PROSITE" id="PS50002"/>
    </source>
</evidence>
<dbReference type="Gene3D" id="2.30.29.30">
    <property type="entry name" value="Pleckstrin-homology domain (PH domain)/Phosphotyrosine-binding domain (PTB)"/>
    <property type="match status" value="1"/>
</dbReference>
<evidence type="ECO:0000256" key="6">
    <source>
        <dbReference type="ARBA" id="ARBA00022468"/>
    </source>
</evidence>
<dbReference type="CDD" id="cd12064">
    <property type="entry name" value="SH3_GRAF"/>
    <property type="match status" value="1"/>
</dbReference>
<dbReference type="GO" id="GO:0007165">
    <property type="term" value="P:signal transduction"/>
    <property type="evidence" value="ECO:0007669"/>
    <property type="project" value="InterPro"/>
</dbReference>
<dbReference type="Pfam" id="PF14604">
    <property type="entry name" value="SH3_9"/>
    <property type="match status" value="1"/>
</dbReference>
<feature type="domain" description="Rho-GAP" evidence="17">
    <location>
        <begin position="364"/>
        <end position="548"/>
    </location>
</feature>
<proteinExistence type="predicted"/>
<keyword evidence="14" id="KW-0175">Coiled coil</keyword>
<evidence type="ECO:0000256" key="7">
    <source>
        <dbReference type="ARBA" id="ARBA00022490"/>
    </source>
</evidence>
<reference evidence="18" key="2">
    <citation type="submission" date="2025-08" db="UniProtKB">
        <authorList>
            <consortium name="Ensembl"/>
        </authorList>
    </citation>
    <scope>IDENTIFICATION</scope>
</reference>
<dbReference type="InterPro" id="IPR047225">
    <property type="entry name" value="PH_GRAF"/>
</dbReference>
<evidence type="ECO:0000256" key="9">
    <source>
        <dbReference type="ARBA" id="ARBA00022949"/>
    </source>
</evidence>
<evidence type="ECO:0000256" key="3">
    <source>
        <dbReference type="ARBA" id="ARBA00004608"/>
    </source>
</evidence>
<feature type="compositionally biased region" description="Low complexity" evidence="15">
    <location>
        <begin position="604"/>
        <end position="635"/>
    </location>
</feature>
<evidence type="ECO:0000256" key="15">
    <source>
        <dbReference type="SAM" id="MobiDB-lite"/>
    </source>
</evidence>
<dbReference type="InterPro" id="IPR035483">
    <property type="entry name" value="GRAF_BAR"/>
</dbReference>
<dbReference type="GO" id="GO:0005829">
    <property type="term" value="C:cytosol"/>
    <property type="evidence" value="ECO:0007669"/>
    <property type="project" value="UniProtKB-ARBA"/>
</dbReference>
<dbReference type="FunFam" id="2.30.30.40:FF:000055">
    <property type="entry name" value="rho GTPase-activating protein 26 isoform X1"/>
    <property type="match status" value="1"/>
</dbReference>
<dbReference type="SUPFAM" id="SSF103657">
    <property type="entry name" value="BAR/IMD domain-like"/>
    <property type="match status" value="1"/>
</dbReference>
<dbReference type="InterPro" id="IPR047234">
    <property type="entry name" value="GRAF_fam"/>
</dbReference>
<sequence>MGLPALEFSDCYLDSPQFRERLKSHELELDKTNKFIKELIKDGKALIQALKCLSTAKRKFADSLNEFKFQCIGDAETDDEICIAKSLQEFAAVLQNLEDERTRMIENANDVLIMPLERFRKEQISAAKEAKKKYDKETEKYCAVLEKHLSLSARKKESHLHEADNQVDNVRQHFYEVSLEYVFKVQEVQERKMFDFVEPLLAFLQGLFTYYHHGYELAKDFNHFKTDLTISIQNTRNRFESTRSEVECLMRKMKENPHEHKSVSQHTMEGYLFVQEKRTYHQHASVVCQQVTKADEDSFILKSCTRRKTDSIEKRFCFDVEAVDRSGVITMQALSEEDRRLWMEAMDGREPVRYHGYQFVLMLAQLDVTGFNVMKKFIYAVETRGIDEQGLYRIVGVSSRVQKLLSLAMDPKTCADVELENSEWEIKTITSAIKHYLRMLPAPLMTYQYQRSFIKAAKLDNPEARVTEIHALVHRLPEKNRQMLELLMKHLGNVASHHQHNLMTVANLGVVFGPTLLRPQEETVAAIMDIKFQNIVVEILIEHHEKIFRDMPSSASGPTNMQLNLPRRRSAEVKAPSCSERPLTLFHTPTHSQKGEHVISLATSPSPTSPRSPSWPMFSAPSSPQPISSASSDSSPISIVGRKARALYACKAEHDSELSFIAGTIFENVHASREPGWLEGTLDGRTGLIPENYVEFL</sequence>
<dbReference type="SMART" id="SM00324">
    <property type="entry name" value="RhoGAP"/>
    <property type="match status" value="1"/>
</dbReference>
<gene>
    <name evidence="18" type="primary">ARHGAP26</name>
</gene>
<evidence type="ECO:0000313" key="19">
    <source>
        <dbReference type="Proteomes" id="UP000472265"/>
    </source>
</evidence>
<dbReference type="SUPFAM" id="SSF50729">
    <property type="entry name" value="PH domain-like"/>
    <property type="match status" value="1"/>
</dbReference>
<dbReference type="SUPFAM" id="SSF50044">
    <property type="entry name" value="SH3-domain"/>
    <property type="match status" value="1"/>
</dbReference>
<dbReference type="CDD" id="cd07636">
    <property type="entry name" value="BAR_GRAF"/>
    <property type="match status" value="1"/>
</dbReference>
<feature type="region of interest" description="Disordered" evidence="15">
    <location>
        <begin position="601"/>
        <end position="635"/>
    </location>
</feature>
<dbReference type="PROSITE" id="PS50238">
    <property type="entry name" value="RHOGAP"/>
    <property type="match status" value="1"/>
</dbReference>
<dbReference type="InterPro" id="IPR001452">
    <property type="entry name" value="SH3_domain"/>
</dbReference>
<evidence type="ECO:0000256" key="5">
    <source>
        <dbReference type="ARBA" id="ARBA00022443"/>
    </source>
</evidence>
<dbReference type="PANTHER" id="PTHR12552:SF4">
    <property type="entry name" value="RHO GTPASE-ACTIVATING PROTEIN 26"/>
    <property type="match status" value="1"/>
</dbReference>
<feature type="domain" description="SH3" evidence="16">
    <location>
        <begin position="639"/>
        <end position="697"/>
    </location>
</feature>
<dbReference type="InterPro" id="IPR027267">
    <property type="entry name" value="AH/BAR_dom_sf"/>
</dbReference>
<evidence type="ECO:0000256" key="2">
    <source>
        <dbReference type="ARBA" id="ARBA00004282"/>
    </source>
</evidence>
<dbReference type="InterPro" id="IPR004148">
    <property type="entry name" value="BAR_dom"/>
</dbReference>
<dbReference type="Proteomes" id="UP000472265">
    <property type="component" value="Chromosome 13"/>
</dbReference>
<dbReference type="Gene3D" id="1.20.1270.60">
    <property type="entry name" value="Arfaptin homology (AH) domain/BAR domain"/>
    <property type="match status" value="1"/>
</dbReference>
<evidence type="ECO:0000256" key="11">
    <source>
        <dbReference type="ARBA" id="ARBA00023212"/>
    </source>
</evidence>
<reference evidence="18" key="1">
    <citation type="submission" date="2021-04" db="EMBL/GenBank/DDBJ databases">
        <authorList>
            <consortium name="Wellcome Sanger Institute Data Sharing"/>
        </authorList>
    </citation>
    <scope>NUCLEOTIDE SEQUENCE [LARGE SCALE GENOMIC DNA]</scope>
</reference>
<dbReference type="Gene3D" id="1.10.555.10">
    <property type="entry name" value="Rho GTPase activation protein"/>
    <property type="match status" value="1"/>
</dbReference>
<dbReference type="SMART" id="SM00326">
    <property type="entry name" value="SH3"/>
    <property type="match status" value="1"/>
</dbReference>
<dbReference type="Ensembl" id="ENSSAUT00010010917.1">
    <property type="protein sequence ID" value="ENSSAUP00010010273.1"/>
    <property type="gene ID" value="ENSSAUG00010002443.1"/>
</dbReference>
<dbReference type="AlphaFoldDB" id="A0A671U907"/>
<evidence type="ECO:0000256" key="8">
    <source>
        <dbReference type="ARBA" id="ARBA00022753"/>
    </source>
</evidence>
<dbReference type="InterPro" id="IPR036028">
    <property type="entry name" value="SH3-like_dom_sf"/>
</dbReference>
<dbReference type="GO" id="GO:0005096">
    <property type="term" value="F:GTPase activator activity"/>
    <property type="evidence" value="ECO:0007669"/>
    <property type="project" value="UniProtKB-KW"/>
</dbReference>
<dbReference type="GO" id="GO:0070161">
    <property type="term" value="C:anchoring junction"/>
    <property type="evidence" value="ECO:0007669"/>
    <property type="project" value="UniProtKB-SubCell"/>
</dbReference>
<keyword evidence="11" id="KW-0206">Cytoskeleton</keyword>
<feature type="coiled-coil region" evidence="14">
    <location>
        <begin position="87"/>
        <end position="140"/>
    </location>
</feature>
<evidence type="ECO:0000256" key="14">
    <source>
        <dbReference type="SAM" id="Coils"/>
    </source>
</evidence>
<dbReference type="GO" id="GO:0005856">
    <property type="term" value="C:cytoskeleton"/>
    <property type="evidence" value="ECO:0007669"/>
    <property type="project" value="UniProtKB-SubCell"/>
</dbReference>
<dbReference type="InterPro" id="IPR008936">
    <property type="entry name" value="Rho_GTPase_activation_prot"/>
</dbReference>
<keyword evidence="9" id="KW-0965">Cell junction</keyword>